<gene>
    <name evidence="2" type="ORF">O0S08_11705</name>
</gene>
<feature type="compositionally biased region" description="Low complexity" evidence="1">
    <location>
        <begin position="26"/>
        <end position="48"/>
    </location>
</feature>
<dbReference type="RefSeq" id="WP_269039167.1">
    <property type="nucleotide sequence ID" value="NZ_CP114040.1"/>
</dbReference>
<evidence type="ECO:0000313" key="3">
    <source>
        <dbReference type="Proteomes" id="UP001164459"/>
    </source>
</evidence>
<protein>
    <submittedName>
        <fullName evidence="2">Uncharacterized protein</fullName>
    </submittedName>
</protein>
<dbReference type="EMBL" id="CP114040">
    <property type="protein sequence ID" value="WAS96803.1"/>
    <property type="molecule type" value="Genomic_DNA"/>
</dbReference>
<accession>A0ABY7HBZ1</accession>
<dbReference type="Proteomes" id="UP001164459">
    <property type="component" value="Chromosome"/>
</dbReference>
<name>A0ABY7HBZ1_9BACT</name>
<reference evidence="2" key="1">
    <citation type="submission" date="2022-11" db="EMBL/GenBank/DDBJ databases">
        <title>Minimal conservation of predation-associated metabolite biosynthetic gene clusters underscores biosynthetic potential of Myxococcota including descriptions for ten novel species: Archangium lansinium sp. nov., Myxococcus landrumus sp. nov., Nannocystis bai.</title>
        <authorList>
            <person name="Ahearne A."/>
            <person name="Stevens C."/>
            <person name="Dowd S."/>
        </authorList>
    </citation>
    <scope>NUCLEOTIDE SEQUENCE</scope>
    <source>
        <strain evidence="2">Fl3</strain>
    </source>
</reference>
<organism evidence="2 3">
    <name type="scientific">Nannocystis punicea</name>
    <dbReference type="NCBI Taxonomy" id="2995304"/>
    <lineage>
        <taxon>Bacteria</taxon>
        <taxon>Pseudomonadati</taxon>
        <taxon>Myxococcota</taxon>
        <taxon>Polyangia</taxon>
        <taxon>Nannocystales</taxon>
        <taxon>Nannocystaceae</taxon>
        <taxon>Nannocystis</taxon>
    </lineage>
</organism>
<evidence type="ECO:0000313" key="2">
    <source>
        <dbReference type="EMBL" id="WAS96803.1"/>
    </source>
</evidence>
<evidence type="ECO:0000256" key="1">
    <source>
        <dbReference type="SAM" id="MobiDB-lite"/>
    </source>
</evidence>
<proteinExistence type="predicted"/>
<feature type="region of interest" description="Disordered" evidence="1">
    <location>
        <begin position="10"/>
        <end position="89"/>
    </location>
</feature>
<feature type="compositionally biased region" description="Low complexity" evidence="1">
    <location>
        <begin position="78"/>
        <end position="87"/>
    </location>
</feature>
<keyword evidence="3" id="KW-1185">Reference proteome</keyword>
<sequence>MITIALAFVAGCGAPKGESGSETGDDPSTVGSSSSGGTSSSDGESVSSTGGGASEPTSSGGPLTTTASTSEGPEETPETATSGSEEPPAGPCEAFCGHSTACTQGDPAMEQACLLQCTQDLDSFEEECHAAWVAALECMAGLTCEELESPNEGDPGPCEEELALKAECAAGCAFGGGGTMDGTSCEWMQDCPLAPDRKMVCDVESCQCFEDEQLVGECATDGACLDIETLGDKMTACCGFPHME</sequence>